<dbReference type="Pfam" id="PF07676">
    <property type="entry name" value="PD40"/>
    <property type="match status" value="2"/>
</dbReference>
<dbReference type="PANTHER" id="PTHR36842:SF1">
    <property type="entry name" value="PROTEIN TOLB"/>
    <property type="match status" value="1"/>
</dbReference>
<proteinExistence type="inferred from homology"/>
<dbReference type="OrthoDB" id="2942533at2759"/>
<dbReference type="Pfam" id="PF13181">
    <property type="entry name" value="TPR_8"/>
    <property type="match status" value="1"/>
</dbReference>
<comment type="similarity">
    <text evidence="1">Belongs to the TolB family.</text>
</comment>
<feature type="repeat" description="TPR" evidence="2">
    <location>
        <begin position="377"/>
        <end position="410"/>
    </location>
</feature>
<dbReference type="InterPro" id="IPR011042">
    <property type="entry name" value="6-blade_b-propeller_TolB-like"/>
</dbReference>
<dbReference type="PANTHER" id="PTHR36842">
    <property type="entry name" value="PROTEIN TOLB HOMOLOG"/>
    <property type="match status" value="1"/>
</dbReference>
<evidence type="ECO:0000313" key="3">
    <source>
        <dbReference type="EMBL" id="KAJ6644869.1"/>
    </source>
</evidence>
<dbReference type="InterPro" id="IPR019734">
    <property type="entry name" value="TPR_rpt"/>
</dbReference>
<dbReference type="SUPFAM" id="SSF48439">
    <property type="entry name" value="Protein prenylyltransferase"/>
    <property type="match status" value="1"/>
</dbReference>
<protein>
    <submittedName>
        <fullName evidence="3">Tol-Pal system protein TolB</fullName>
    </submittedName>
</protein>
<dbReference type="Pfam" id="PF13414">
    <property type="entry name" value="TPR_11"/>
    <property type="match status" value="1"/>
</dbReference>
<accession>A0A9Q0N8Z8</accession>
<dbReference type="InterPro" id="IPR011659">
    <property type="entry name" value="WD40"/>
</dbReference>
<dbReference type="PROSITE" id="PS50293">
    <property type="entry name" value="TPR_REGION"/>
    <property type="match status" value="2"/>
</dbReference>
<evidence type="ECO:0000313" key="4">
    <source>
        <dbReference type="Proteomes" id="UP001151699"/>
    </source>
</evidence>
<evidence type="ECO:0000256" key="2">
    <source>
        <dbReference type="PROSITE-ProRule" id="PRU00339"/>
    </source>
</evidence>
<evidence type="ECO:0000256" key="1">
    <source>
        <dbReference type="ARBA" id="ARBA00009820"/>
    </source>
</evidence>
<dbReference type="InterPro" id="IPR011990">
    <property type="entry name" value="TPR-like_helical_dom_sf"/>
</dbReference>
<feature type="repeat" description="TPR" evidence="2">
    <location>
        <begin position="294"/>
        <end position="327"/>
    </location>
</feature>
<dbReference type="PROSITE" id="PS50005">
    <property type="entry name" value="TPR"/>
    <property type="match status" value="4"/>
</dbReference>
<keyword evidence="4" id="KW-1185">Reference proteome</keyword>
<keyword evidence="2" id="KW-0802">TPR repeat</keyword>
<dbReference type="EMBL" id="WJQU01000001">
    <property type="protein sequence ID" value="KAJ6644869.1"/>
    <property type="molecule type" value="Genomic_DNA"/>
</dbReference>
<dbReference type="Gene3D" id="1.25.40.10">
    <property type="entry name" value="Tetratricopeptide repeat domain"/>
    <property type="match status" value="2"/>
</dbReference>
<feature type="repeat" description="TPR" evidence="2">
    <location>
        <begin position="328"/>
        <end position="361"/>
    </location>
</feature>
<dbReference type="Pfam" id="PF00515">
    <property type="entry name" value="TPR_1"/>
    <property type="match status" value="1"/>
</dbReference>
<dbReference type="SUPFAM" id="SSF69304">
    <property type="entry name" value="Tricorn protease N-terminal domain"/>
    <property type="match status" value="1"/>
</dbReference>
<comment type="caution">
    <text evidence="3">The sequence shown here is derived from an EMBL/GenBank/DDBJ whole genome shotgun (WGS) entry which is preliminary data.</text>
</comment>
<feature type="repeat" description="TPR" evidence="2">
    <location>
        <begin position="411"/>
        <end position="444"/>
    </location>
</feature>
<name>A0A9Q0N8Z8_9DIPT</name>
<dbReference type="Gene3D" id="2.120.10.30">
    <property type="entry name" value="TolB, C-terminal domain"/>
    <property type="match status" value="1"/>
</dbReference>
<dbReference type="AlphaFoldDB" id="A0A9Q0N8Z8"/>
<organism evidence="3 4">
    <name type="scientific">Pseudolycoriella hygida</name>
    <dbReference type="NCBI Taxonomy" id="35572"/>
    <lineage>
        <taxon>Eukaryota</taxon>
        <taxon>Metazoa</taxon>
        <taxon>Ecdysozoa</taxon>
        <taxon>Arthropoda</taxon>
        <taxon>Hexapoda</taxon>
        <taxon>Insecta</taxon>
        <taxon>Pterygota</taxon>
        <taxon>Neoptera</taxon>
        <taxon>Endopterygota</taxon>
        <taxon>Diptera</taxon>
        <taxon>Nematocera</taxon>
        <taxon>Sciaroidea</taxon>
        <taxon>Sciaridae</taxon>
        <taxon>Pseudolycoriella</taxon>
    </lineage>
</organism>
<reference evidence="3" key="1">
    <citation type="submission" date="2022-07" db="EMBL/GenBank/DDBJ databases">
        <authorList>
            <person name="Trinca V."/>
            <person name="Uliana J.V.C."/>
            <person name="Torres T.T."/>
            <person name="Ward R.J."/>
            <person name="Monesi N."/>
        </authorList>
    </citation>
    <scope>NUCLEOTIDE SEQUENCE</scope>
    <source>
        <strain evidence="3">HSMRA1968</strain>
        <tissue evidence="3">Whole embryos</tissue>
    </source>
</reference>
<dbReference type="Proteomes" id="UP001151699">
    <property type="component" value="Chromosome A"/>
</dbReference>
<dbReference type="SMART" id="SM00028">
    <property type="entry name" value="TPR"/>
    <property type="match status" value="5"/>
</dbReference>
<gene>
    <name evidence="3" type="primary">tolB</name>
    <name evidence="3" type="ORF">Bhyg_00064</name>
</gene>
<sequence>MDYDGANQRYLTNGKNLVLTPRFSPASDKILYLAYLNKQKPHVYMRDLKTNKESLVGNFPGMSFAPRFSPNGNKAIMSIAQKGATHIFEIDLSTRATRQLTTGSRVINTSPSYSPDGNKIVFNSDRSGSRQLYIMNVDGSNVERISFGGGAYAAPSWSPRGDYIAFTKITRSEGFTIGVIKLDAVAEENNERIITSGYLVEGPCWASNGRVIMFAKGWAPRGQAAGRSRIYSIDLTGYNEREITTPQDASDPECEVIANEKEYLEICRNLLRQGQYKEAIENCNLAIKDKPDFAEAYYAKGVILGALGKIQEGIEAYDLAIEYKPDYAEAHYNKGVTLYKLGKLQEATKSFDLAIKYKPNLAEAHYNKAIKYKPNHFEAFSNRGLALGNLGRYQEALESLDQAIKHKPDYAEAYCNKSFVFKKLGKIEKSKEAYRLAVKYKPDLAKIYPNNSL</sequence>